<evidence type="ECO:0000313" key="5">
    <source>
        <dbReference type="EMBL" id="RKN85168.1"/>
    </source>
</evidence>
<comment type="caution">
    <text evidence="5">The sequence shown here is derived from an EMBL/GenBank/DDBJ whole genome shotgun (WGS) entry which is preliminary data.</text>
</comment>
<feature type="domain" description="NodB homology" evidence="4">
    <location>
        <begin position="102"/>
        <end position="295"/>
    </location>
</feature>
<evidence type="ECO:0000256" key="2">
    <source>
        <dbReference type="ARBA" id="ARBA00022729"/>
    </source>
</evidence>
<proteinExistence type="predicted"/>
<dbReference type="EMBL" id="RBAH01000005">
    <property type="protein sequence ID" value="RKN85168.1"/>
    <property type="molecule type" value="Genomic_DNA"/>
</dbReference>
<evidence type="ECO:0000256" key="3">
    <source>
        <dbReference type="SAM" id="SignalP"/>
    </source>
</evidence>
<dbReference type="RefSeq" id="WP_120746820.1">
    <property type="nucleotide sequence ID" value="NZ_RBAH01000005.1"/>
</dbReference>
<feature type="signal peptide" evidence="3">
    <location>
        <begin position="1"/>
        <end position="23"/>
    </location>
</feature>
<dbReference type="AlphaFoldDB" id="A0A3B0CKD4"/>
<evidence type="ECO:0000313" key="6">
    <source>
        <dbReference type="Proteomes" id="UP000282311"/>
    </source>
</evidence>
<protein>
    <submittedName>
        <fullName evidence="5">Polysaccharide deacetylase</fullName>
    </submittedName>
</protein>
<dbReference type="InterPro" id="IPR051398">
    <property type="entry name" value="Polysacch_Deacetylase"/>
</dbReference>
<reference evidence="5 6" key="1">
    <citation type="journal article" date="2007" name="Int. J. Syst. Evol. Microbiol.">
        <title>Paenibacillus ginsengarvi sp. nov., isolated from soil from ginseng cultivation.</title>
        <authorList>
            <person name="Yoon M.H."/>
            <person name="Ten L.N."/>
            <person name="Im W.T."/>
        </authorList>
    </citation>
    <scope>NUCLEOTIDE SEQUENCE [LARGE SCALE GENOMIC DNA]</scope>
    <source>
        <strain evidence="5 6">KCTC 13059</strain>
    </source>
</reference>
<dbReference type="SUPFAM" id="SSF88713">
    <property type="entry name" value="Glycoside hydrolase/deacetylase"/>
    <property type="match status" value="1"/>
</dbReference>
<dbReference type="Pfam" id="PF01522">
    <property type="entry name" value="Polysacc_deac_1"/>
    <property type="match status" value="1"/>
</dbReference>
<dbReference type="PROSITE" id="PS51677">
    <property type="entry name" value="NODB"/>
    <property type="match status" value="1"/>
</dbReference>
<dbReference type="GO" id="GO:0005975">
    <property type="term" value="P:carbohydrate metabolic process"/>
    <property type="evidence" value="ECO:0007669"/>
    <property type="project" value="InterPro"/>
</dbReference>
<dbReference type="GO" id="GO:0016810">
    <property type="term" value="F:hydrolase activity, acting on carbon-nitrogen (but not peptide) bonds"/>
    <property type="evidence" value="ECO:0007669"/>
    <property type="project" value="InterPro"/>
</dbReference>
<dbReference type="PANTHER" id="PTHR34216">
    <property type="match status" value="1"/>
</dbReference>
<feature type="chain" id="PRO_5017429059" evidence="3">
    <location>
        <begin position="24"/>
        <end position="295"/>
    </location>
</feature>
<dbReference type="InterPro" id="IPR002509">
    <property type="entry name" value="NODB_dom"/>
</dbReference>
<gene>
    <name evidence="5" type="ORF">D7M11_08760</name>
</gene>
<sequence>MRTSICYWALLAIVAVLLTAAIAETSAKQSLERNVYYKDKALVLVYHDVKSAADESGSLPAGTISEEQLQDHLRMLAERGFQVIGMELFAKFMLEGKRIPPNAIVLTFDDGYESFYTNAAPVLGQFGVPASNFIIGVSSDLYNPEADPHLSWAQMRELKRRGMGFYSHTYNLHRTVPTDRAGSRQPALTARKYMDNYQRSESEDAYRKRVFSDLTFLEKRLREELGSQSGLLAFPYGAYDEIAVQEAHSAGIELFFTIEEGSNRPGTRLVKRLNAGEPYVTSEALWGMLQRYFDK</sequence>
<keyword evidence="6" id="KW-1185">Reference proteome</keyword>
<accession>A0A3B0CKD4</accession>
<evidence type="ECO:0000256" key="1">
    <source>
        <dbReference type="ARBA" id="ARBA00004613"/>
    </source>
</evidence>
<dbReference type="GO" id="GO:0005576">
    <property type="term" value="C:extracellular region"/>
    <property type="evidence" value="ECO:0007669"/>
    <property type="project" value="UniProtKB-SubCell"/>
</dbReference>
<organism evidence="5 6">
    <name type="scientific">Paenibacillus ginsengarvi</name>
    <dbReference type="NCBI Taxonomy" id="400777"/>
    <lineage>
        <taxon>Bacteria</taxon>
        <taxon>Bacillati</taxon>
        <taxon>Bacillota</taxon>
        <taxon>Bacilli</taxon>
        <taxon>Bacillales</taxon>
        <taxon>Paenibacillaceae</taxon>
        <taxon>Paenibacillus</taxon>
    </lineage>
</organism>
<name>A0A3B0CKD4_9BACL</name>
<comment type="subcellular location">
    <subcellularLocation>
        <location evidence="1">Secreted</location>
    </subcellularLocation>
</comment>
<dbReference type="Gene3D" id="3.20.20.370">
    <property type="entry name" value="Glycoside hydrolase/deacetylase"/>
    <property type="match status" value="1"/>
</dbReference>
<dbReference type="InterPro" id="IPR011330">
    <property type="entry name" value="Glyco_hydro/deAcase_b/a-brl"/>
</dbReference>
<dbReference type="PANTHER" id="PTHR34216:SF3">
    <property type="entry name" value="POLY-BETA-1,6-N-ACETYL-D-GLUCOSAMINE N-DEACETYLASE"/>
    <property type="match status" value="1"/>
</dbReference>
<dbReference type="Proteomes" id="UP000282311">
    <property type="component" value="Unassembled WGS sequence"/>
</dbReference>
<evidence type="ECO:0000259" key="4">
    <source>
        <dbReference type="PROSITE" id="PS51677"/>
    </source>
</evidence>
<keyword evidence="2 3" id="KW-0732">Signal</keyword>
<dbReference type="OrthoDB" id="9778320at2"/>